<evidence type="ECO:0000313" key="3">
    <source>
        <dbReference type="Proteomes" id="UP000789739"/>
    </source>
</evidence>
<keyword evidence="3" id="KW-1185">Reference proteome</keyword>
<comment type="caution">
    <text evidence="2">The sequence shown here is derived from an EMBL/GenBank/DDBJ whole genome shotgun (WGS) entry which is preliminary data.</text>
</comment>
<name>A0A9N8WA91_9GLOM</name>
<gene>
    <name evidence="2" type="ORF">PBRASI_LOCUS1332</name>
</gene>
<dbReference type="OrthoDB" id="2400185at2759"/>
<evidence type="ECO:0000313" key="2">
    <source>
        <dbReference type="EMBL" id="CAG8476105.1"/>
    </source>
</evidence>
<dbReference type="AlphaFoldDB" id="A0A9N8WA91"/>
<sequence length="156" mass="17336">MARYTHFAFLLLLVTILCSSCSVFAVTATPPLYKVKVLEPKPNAVIPAGKPIKLKIRADAPQGPEILEMFCELIREFELPANQPPQEIVYGIINKQITKGTFTYRVVSDTTKPNTVPLGFGKFTLRIRQLYNAGTSFSTRFNVLNIPITIAPPKQA</sequence>
<feature type="chain" id="PRO_5040210127" evidence="1">
    <location>
        <begin position="21"/>
        <end position="156"/>
    </location>
</feature>
<dbReference type="Proteomes" id="UP000789739">
    <property type="component" value="Unassembled WGS sequence"/>
</dbReference>
<proteinExistence type="predicted"/>
<dbReference type="EMBL" id="CAJVPI010000084">
    <property type="protein sequence ID" value="CAG8476105.1"/>
    <property type="molecule type" value="Genomic_DNA"/>
</dbReference>
<reference evidence="2" key="1">
    <citation type="submission" date="2021-06" db="EMBL/GenBank/DDBJ databases">
        <authorList>
            <person name="Kallberg Y."/>
            <person name="Tangrot J."/>
            <person name="Rosling A."/>
        </authorList>
    </citation>
    <scope>NUCLEOTIDE SEQUENCE</scope>
    <source>
        <strain evidence="2">BR232B</strain>
    </source>
</reference>
<feature type="signal peptide" evidence="1">
    <location>
        <begin position="1"/>
        <end position="20"/>
    </location>
</feature>
<protein>
    <submittedName>
        <fullName evidence="2">7982_t:CDS:1</fullName>
    </submittedName>
</protein>
<accession>A0A9N8WA91</accession>
<keyword evidence="1" id="KW-0732">Signal</keyword>
<evidence type="ECO:0000256" key="1">
    <source>
        <dbReference type="SAM" id="SignalP"/>
    </source>
</evidence>
<organism evidence="2 3">
    <name type="scientific">Paraglomus brasilianum</name>
    <dbReference type="NCBI Taxonomy" id="144538"/>
    <lineage>
        <taxon>Eukaryota</taxon>
        <taxon>Fungi</taxon>
        <taxon>Fungi incertae sedis</taxon>
        <taxon>Mucoromycota</taxon>
        <taxon>Glomeromycotina</taxon>
        <taxon>Glomeromycetes</taxon>
        <taxon>Paraglomerales</taxon>
        <taxon>Paraglomeraceae</taxon>
        <taxon>Paraglomus</taxon>
    </lineage>
</organism>